<evidence type="ECO:0000313" key="1">
    <source>
        <dbReference type="EMBL" id="KZO95404.1"/>
    </source>
</evidence>
<accession>A0A167L788</accession>
<sequence>MTSAAAAPIGSGNGIDAPQLANLQGGAVDEDGGGLYEWWETESGEVGAVQVRRERLSVAESEREVQTAWRAEFAVTVSASCNN</sequence>
<dbReference type="AlphaFoldDB" id="A0A167L788"/>
<name>A0A167L788_CALVF</name>
<evidence type="ECO:0000313" key="2">
    <source>
        <dbReference type="Proteomes" id="UP000076738"/>
    </source>
</evidence>
<keyword evidence="2" id="KW-1185">Reference proteome</keyword>
<reference evidence="1 2" key="1">
    <citation type="journal article" date="2016" name="Mol. Biol. Evol.">
        <title>Comparative Genomics of Early-Diverging Mushroom-Forming Fungi Provides Insights into the Origins of Lignocellulose Decay Capabilities.</title>
        <authorList>
            <person name="Nagy L.G."/>
            <person name="Riley R."/>
            <person name="Tritt A."/>
            <person name="Adam C."/>
            <person name="Daum C."/>
            <person name="Floudas D."/>
            <person name="Sun H."/>
            <person name="Yadav J.S."/>
            <person name="Pangilinan J."/>
            <person name="Larsson K.H."/>
            <person name="Matsuura K."/>
            <person name="Barry K."/>
            <person name="Labutti K."/>
            <person name="Kuo R."/>
            <person name="Ohm R.A."/>
            <person name="Bhattacharya S.S."/>
            <person name="Shirouzu T."/>
            <person name="Yoshinaga Y."/>
            <person name="Martin F.M."/>
            <person name="Grigoriev I.V."/>
            <person name="Hibbett D.S."/>
        </authorList>
    </citation>
    <scope>NUCLEOTIDE SEQUENCE [LARGE SCALE GENOMIC DNA]</scope>
    <source>
        <strain evidence="1 2">TUFC12733</strain>
    </source>
</reference>
<protein>
    <submittedName>
        <fullName evidence="1">Uncharacterized protein</fullName>
    </submittedName>
</protein>
<dbReference type="EMBL" id="KV417289">
    <property type="protein sequence ID" value="KZO95404.1"/>
    <property type="molecule type" value="Genomic_DNA"/>
</dbReference>
<proteinExistence type="predicted"/>
<gene>
    <name evidence="1" type="ORF">CALVIDRAFT_170585</name>
</gene>
<organism evidence="1 2">
    <name type="scientific">Calocera viscosa (strain TUFC12733)</name>
    <dbReference type="NCBI Taxonomy" id="1330018"/>
    <lineage>
        <taxon>Eukaryota</taxon>
        <taxon>Fungi</taxon>
        <taxon>Dikarya</taxon>
        <taxon>Basidiomycota</taxon>
        <taxon>Agaricomycotina</taxon>
        <taxon>Dacrymycetes</taxon>
        <taxon>Dacrymycetales</taxon>
        <taxon>Dacrymycetaceae</taxon>
        <taxon>Calocera</taxon>
    </lineage>
</organism>
<dbReference type="Proteomes" id="UP000076738">
    <property type="component" value="Unassembled WGS sequence"/>
</dbReference>